<name>A0ABN8B2G4_CHISP</name>
<keyword evidence="2" id="KW-1185">Reference proteome</keyword>
<dbReference type="PANTHER" id="PTHR47642:SF5">
    <property type="entry name" value="ATP-DEPENDENT DNA HELICASE"/>
    <property type="match status" value="1"/>
</dbReference>
<dbReference type="EMBL" id="OU963895">
    <property type="protein sequence ID" value="CAH0401997.1"/>
    <property type="molecule type" value="Genomic_DNA"/>
</dbReference>
<protein>
    <submittedName>
        <fullName evidence="1">Uncharacterized protein</fullName>
    </submittedName>
</protein>
<dbReference type="PANTHER" id="PTHR47642">
    <property type="entry name" value="ATP-DEPENDENT DNA HELICASE"/>
    <property type="match status" value="1"/>
</dbReference>
<evidence type="ECO:0000313" key="1">
    <source>
        <dbReference type="EMBL" id="CAH0401997.1"/>
    </source>
</evidence>
<reference evidence="1" key="1">
    <citation type="submission" date="2021-12" db="EMBL/GenBank/DDBJ databases">
        <authorList>
            <person name="King R."/>
        </authorList>
    </citation>
    <scope>NUCLEOTIDE SEQUENCE</scope>
</reference>
<gene>
    <name evidence="1" type="ORF">CHILSU_LOCUS5235</name>
</gene>
<proteinExistence type="predicted"/>
<accession>A0ABN8B2G4</accession>
<sequence>MCVQEAAWFLLRLPMSEASRQVFFIPTQHPSERLKCKKTRQQMNKEDISAESTDVWKKNIIERYEERPTEFENVTLADFVANYDRVETRTLNDNMMRGDEELFDEENEEEDTDYVNGVITDSSIVRVTYRKRKKNFVRDGGDTILVNDQDINTIQRETVVRTVKSAMSHEEFCAMTTVKNGEEYVSRVWLLFDDPACGEKIRLKCQQHMVEHRIDLRYTPFVRRELPINMKSRIIKVKRRQFSLLPSNAQTIHKVQ</sequence>
<evidence type="ECO:0000313" key="2">
    <source>
        <dbReference type="Proteomes" id="UP001153292"/>
    </source>
</evidence>
<dbReference type="Proteomes" id="UP001153292">
    <property type="component" value="Chromosome 2"/>
</dbReference>
<organism evidence="1 2">
    <name type="scientific">Chilo suppressalis</name>
    <name type="common">Asiatic rice borer moth</name>
    <dbReference type="NCBI Taxonomy" id="168631"/>
    <lineage>
        <taxon>Eukaryota</taxon>
        <taxon>Metazoa</taxon>
        <taxon>Ecdysozoa</taxon>
        <taxon>Arthropoda</taxon>
        <taxon>Hexapoda</taxon>
        <taxon>Insecta</taxon>
        <taxon>Pterygota</taxon>
        <taxon>Neoptera</taxon>
        <taxon>Endopterygota</taxon>
        <taxon>Lepidoptera</taxon>
        <taxon>Glossata</taxon>
        <taxon>Ditrysia</taxon>
        <taxon>Pyraloidea</taxon>
        <taxon>Crambidae</taxon>
        <taxon>Crambinae</taxon>
        <taxon>Chilo</taxon>
    </lineage>
</organism>
<dbReference type="InterPro" id="IPR051055">
    <property type="entry name" value="PIF1_helicase"/>
</dbReference>